<dbReference type="InterPro" id="IPR052628">
    <property type="entry name" value="CFAP70"/>
</dbReference>
<sequence>MAGSPSFHHIDAPPPKTVSITVLDGHNLKGIKGDSPVTYVHIEYNGYFLGDSPKMDASAEGNVRYNFTTSFECHPDGFHGLDDLAHKPVLFTVIEVLPKEKKQKEEKVVSLGQAVADLLPLLQGLCTFNATLPLYPLPGSPLEALRPETKCSIDVSVSVQESLLSPAQLSEGNLLRVTVEVAYSVPESFIPTGPQYNYMVGFQVPAVGE</sequence>
<keyword evidence="2" id="KW-0802">TPR repeat</keyword>
<name>A0A9F5IRU6_PYTBI</name>
<dbReference type="OrthoDB" id="10262375at2759"/>
<dbReference type="OMA" id="GNVRYNF"/>
<protein>
    <submittedName>
        <fullName evidence="4">Cilia- and flagella-associated protein 70-like</fullName>
    </submittedName>
</protein>
<keyword evidence="1" id="KW-0677">Repeat</keyword>
<dbReference type="Proteomes" id="UP000695026">
    <property type="component" value="Unplaced"/>
</dbReference>
<accession>A0A9F5IRU6</accession>
<dbReference type="PANTHER" id="PTHR44314">
    <property type="entry name" value="CILIA- AND FLAGELLA-ASSOCIATED PROTEIN 70"/>
    <property type="match status" value="1"/>
</dbReference>
<reference evidence="4" key="1">
    <citation type="submission" date="2025-08" db="UniProtKB">
        <authorList>
            <consortium name="RefSeq"/>
        </authorList>
    </citation>
    <scope>IDENTIFICATION</scope>
    <source>
        <tissue evidence="4">Liver</tissue>
    </source>
</reference>
<dbReference type="GO" id="GO:0060271">
    <property type="term" value="P:cilium assembly"/>
    <property type="evidence" value="ECO:0007669"/>
    <property type="project" value="TreeGrafter"/>
</dbReference>
<dbReference type="GeneID" id="112542236"/>
<proteinExistence type="predicted"/>
<dbReference type="AlphaFoldDB" id="A0A9F5IRU6"/>
<organism evidence="3 4">
    <name type="scientific">Python bivittatus</name>
    <name type="common">Burmese python</name>
    <name type="synonym">Python molurus bivittatus</name>
    <dbReference type="NCBI Taxonomy" id="176946"/>
    <lineage>
        <taxon>Eukaryota</taxon>
        <taxon>Metazoa</taxon>
        <taxon>Chordata</taxon>
        <taxon>Craniata</taxon>
        <taxon>Vertebrata</taxon>
        <taxon>Euteleostomi</taxon>
        <taxon>Lepidosauria</taxon>
        <taxon>Squamata</taxon>
        <taxon>Bifurcata</taxon>
        <taxon>Unidentata</taxon>
        <taxon>Episquamata</taxon>
        <taxon>Toxicofera</taxon>
        <taxon>Serpentes</taxon>
        <taxon>Henophidia</taxon>
        <taxon>Pythonidae</taxon>
        <taxon>Python</taxon>
    </lineage>
</organism>
<evidence type="ECO:0000256" key="2">
    <source>
        <dbReference type="ARBA" id="ARBA00022803"/>
    </source>
</evidence>
<keyword evidence="3" id="KW-1185">Reference proteome</keyword>
<dbReference type="GO" id="GO:0031514">
    <property type="term" value="C:motile cilium"/>
    <property type="evidence" value="ECO:0007669"/>
    <property type="project" value="TreeGrafter"/>
</dbReference>
<dbReference type="GO" id="GO:0003341">
    <property type="term" value="P:cilium movement"/>
    <property type="evidence" value="ECO:0007669"/>
    <property type="project" value="TreeGrafter"/>
</dbReference>
<dbReference type="KEGG" id="pbi:112542236"/>
<feature type="non-terminal residue" evidence="4">
    <location>
        <position position="209"/>
    </location>
</feature>
<evidence type="ECO:0000313" key="3">
    <source>
        <dbReference type="Proteomes" id="UP000695026"/>
    </source>
</evidence>
<evidence type="ECO:0000256" key="1">
    <source>
        <dbReference type="ARBA" id="ARBA00022737"/>
    </source>
</evidence>
<dbReference type="PANTHER" id="PTHR44314:SF1">
    <property type="entry name" value="CILIA- AND FLAGELLA-ASSOCIATED PROTEIN 70"/>
    <property type="match status" value="1"/>
</dbReference>
<dbReference type="RefSeq" id="XP_025030354.1">
    <property type="nucleotide sequence ID" value="XM_025174586.1"/>
</dbReference>
<gene>
    <name evidence="4" type="primary">LOC112542236</name>
</gene>
<dbReference type="GO" id="GO:0070062">
    <property type="term" value="C:extracellular exosome"/>
    <property type="evidence" value="ECO:0007669"/>
    <property type="project" value="TreeGrafter"/>
</dbReference>
<evidence type="ECO:0000313" key="4">
    <source>
        <dbReference type="RefSeq" id="XP_025030354.1"/>
    </source>
</evidence>